<gene>
    <name evidence="14" type="primary">ribD</name>
    <name evidence="14" type="ORF">LVJ82_06255</name>
</gene>
<dbReference type="EC" id="1.1.1.193" evidence="12"/>
<evidence type="ECO:0000256" key="1">
    <source>
        <dbReference type="ARBA" id="ARBA00002151"/>
    </source>
</evidence>
<dbReference type="Pfam" id="PF01872">
    <property type="entry name" value="RibD_C"/>
    <property type="match status" value="1"/>
</dbReference>
<evidence type="ECO:0000256" key="6">
    <source>
        <dbReference type="ARBA" id="ARBA00022619"/>
    </source>
</evidence>
<dbReference type="PANTHER" id="PTHR38011">
    <property type="entry name" value="DIHYDROFOLATE REDUCTASE FAMILY PROTEIN (AFU_ORTHOLOGUE AFUA_8G06820)"/>
    <property type="match status" value="1"/>
</dbReference>
<keyword evidence="8 12" id="KW-0862">Zinc</keyword>
<feature type="domain" description="CMP/dCMP-type deaminase" evidence="13">
    <location>
        <begin position="7"/>
        <end position="129"/>
    </location>
</feature>
<evidence type="ECO:0000256" key="9">
    <source>
        <dbReference type="ARBA" id="ARBA00022857"/>
    </source>
</evidence>
<keyword evidence="6 12" id="KW-0686">Riboflavin biosynthesis</keyword>
<keyword evidence="10 12" id="KW-0560">Oxidoreductase</keyword>
<dbReference type="InterPro" id="IPR002734">
    <property type="entry name" value="RibDG_C"/>
</dbReference>
<dbReference type="CDD" id="cd01284">
    <property type="entry name" value="Riboflavin_deaminase-reductase"/>
    <property type="match status" value="1"/>
</dbReference>
<evidence type="ECO:0000256" key="11">
    <source>
        <dbReference type="ARBA" id="ARBA00023268"/>
    </source>
</evidence>
<dbReference type="PIRSF" id="PIRSF006769">
    <property type="entry name" value="RibD"/>
    <property type="match status" value="1"/>
</dbReference>
<dbReference type="InterPro" id="IPR002125">
    <property type="entry name" value="CMP_dCMP_dom"/>
</dbReference>
<comment type="similarity">
    <text evidence="5 12">In the C-terminal section; belongs to the HTP reductase family.</text>
</comment>
<dbReference type="SUPFAM" id="SSF53597">
    <property type="entry name" value="Dihydrofolate reductase-like"/>
    <property type="match status" value="1"/>
</dbReference>
<evidence type="ECO:0000256" key="12">
    <source>
        <dbReference type="PIRNR" id="PIRNR006769"/>
    </source>
</evidence>
<dbReference type="Pfam" id="PF00383">
    <property type="entry name" value="dCMP_cyt_deam_1"/>
    <property type="match status" value="1"/>
</dbReference>
<keyword evidence="11" id="KW-0511">Multifunctional enzyme</keyword>
<comment type="catalytic activity">
    <reaction evidence="12">
        <text>2,5-diamino-6-hydroxy-4-(5-phosphoribosylamino)-pyrimidine + H2O + H(+) = 5-amino-6-(5-phospho-D-ribosylamino)uracil + NH4(+)</text>
        <dbReference type="Rhea" id="RHEA:21868"/>
        <dbReference type="ChEBI" id="CHEBI:15377"/>
        <dbReference type="ChEBI" id="CHEBI:15378"/>
        <dbReference type="ChEBI" id="CHEBI:28938"/>
        <dbReference type="ChEBI" id="CHEBI:58453"/>
        <dbReference type="ChEBI" id="CHEBI:58614"/>
        <dbReference type="EC" id="3.5.4.26"/>
    </reaction>
</comment>
<dbReference type="InterPro" id="IPR024072">
    <property type="entry name" value="DHFR-like_dom_sf"/>
</dbReference>
<name>A0ABY4E5J0_9NEIS</name>
<dbReference type="GO" id="GO:0008703">
    <property type="term" value="F:5-amino-6-(5-phosphoribosylamino)uracil reductase activity"/>
    <property type="evidence" value="ECO:0007669"/>
    <property type="project" value="UniProtKB-EC"/>
</dbReference>
<keyword evidence="12 14" id="KW-0378">Hydrolase</keyword>
<dbReference type="RefSeq" id="WP_058304901.1">
    <property type="nucleotide sequence ID" value="NZ_CABKVG010000005.1"/>
</dbReference>
<protein>
    <recommendedName>
        <fullName evidence="12">Riboflavin biosynthesis protein RibD</fullName>
    </recommendedName>
    <domain>
        <recommendedName>
            <fullName evidence="12">Diaminohydroxyphosphoribosylaminopyrimidine deaminase</fullName>
            <shortName evidence="12">DRAP deaminase</shortName>
            <ecNumber evidence="12">3.5.4.26</ecNumber>
        </recommendedName>
        <alternativeName>
            <fullName evidence="12">Riboflavin-specific deaminase</fullName>
        </alternativeName>
    </domain>
    <domain>
        <recommendedName>
            <fullName evidence="12">5-amino-6-(5-phosphoribosylamino)uracil reductase</fullName>
            <ecNumber evidence="12">1.1.1.193</ecNumber>
        </recommendedName>
        <alternativeName>
            <fullName evidence="12">HTP reductase</fullName>
        </alternativeName>
    </domain>
</protein>
<comment type="similarity">
    <text evidence="4 12">In the N-terminal section; belongs to the cytidine and deoxycytidylate deaminase family.</text>
</comment>
<comment type="catalytic activity">
    <reaction evidence="12">
        <text>5-amino-6-(5-phospho-D-ribitylamino)uracil + NADP(+) = 5-amino-6-(5-phospho-D-ribosylamino)uracil + NADPH + H(+)</text>
        <dbReference type="Rhea" id="RHEA:17845"/>
        <dbReference type="ChEBI" id="CHEBI:15378"/>
        <dbReference type="ChEBI" id="CHEBI:57783"/>
        <dbReference type="ChEBI" id="CHEBI:58349"/>
        <dbReference type="ChEBI" id="CHEBI:58421"/>
        <dbReference type="ChEBI" id="CHEBI:58453"/>
        <dbReference type="EC" id="1.1.1.193"/>
    </reaction>
</comment>
<comment type="function">
    <text evidence="1 12">Converts 2,5-diamino-6-(ribosylamino)-4(3h)-pyrimidinone 5'-phosphate into 5-amino-6-(ribosylamino)-2,4(1h,3h)-pyrimidinedione 5'-phosphate.</text>
</comment>
<comment type="pathway">
    <text evidence="3 12">Cofactor biosynthesis; riboflavin biosynthesis; 5-amino-6-(D-ribitylamino)uracil from GTP: step 3/4.</text>
</comment>
<comment type="pathway">
    <text evidence="2 12">Cofactor biosynthesis; riboflavin biosynthesis; 5-amino-6-(D-ribitylamino)uracil from GTP: step 2/4.</text>
</comment>
<organism evidence="14 15">
    <name type="scientific">Vitreoscilla massiliensis</name>
    <dbReference type="NCBI Taxonomy" id="1689272"/>
    <lineage>
        <taxon>Bacteria</taxon>
        <taxon>Pseudomonadati</taxon>
        <taxon>Pseudomonadota</taxon>
        <taxon>Betaproteobacteria</taxon>
        <taxon>Neisseriales</taxon>
        <taxon>Neisseriaceae</taxon>
        <taxon>Vitreoscilla</taxon>
    </lineage>
</organism>
<evidence type="ECO:0000259" key="13">
    <source>
        <dbReference type="PROSITE" id="PS51747"/>
    </source>
</evidence>
<keyword evidence="9 12" id="KW-0521">NADP</keyword>
<dbReference type="InterPro" id="IPR050765">
    <property type="entry name" value="Riboflavin_Biosynth_HTPR"/>
</dbReference>
<dbReference type="NCBIfam" id="TIGR00227">
    <property type="entry name" value="ribD_Cterm"/>
    <property type="match status" value="1"/>
</dbReference>
<keyword evidence="15" id="KW-1185">Reference proteome</keyword>
<evidence type="ECO:0000256" key="5">
    <source>
        <dbReference type="ARBA" id="ARBA00007417"/>
    </source>
</evidence>
<dbReference type="PROSITE" id="PS51747">
    <property type="entry name" value="CYT_DCMP_DEAMINASES_2"/>
    <property type="match status" value="1"/>
</dbReference>
<reference evidence="14 15" key="1">
    <citation type="journal article" date="2022" name="Res Sq">
        <title>Evolution of multicellular longitudinally dividing oral cavity symbionts (Neisseriaceae).</title>
        <authorList>
            <person name="Nyongesa S."/>
            <person name="Weber P."/>
            <person name="Bernet E."/>
            <person name="Pullido F."/>
            <person name="Nieckarz M."/>
            <person name="Delaby M."/>
            <person name="Nieves C."/>
            <person name="Viehboeck T."/>
            <person name="Krause N."/>
            <person name="Rivera-Millot A."/>
            <person name="Nakamura A."/>
            <person name="Vischer N."/>
            <person name="VanNieuwenhze M."/>
            <person name="Brun Y."/>
            <person name="Cava F."/>
            <person name="Bulgheresi S."/>
            <person name="Veyrier F."/>
        </authorList>
    </citation>
    <scope>NUCLEOTIDE SEQUENCE [LARGE SCALE GENOMIC DNA]</scope>
    <source>
        <strain evidence="14 15">SN4</strain>
    </source>
</reference>
<dbReference type="Gene3D" id="3.40.140.10">
    <property type="entry name" value="Cytidine Deaminase, domain 2"/>
    <property type="match status" value="1"/>
</dbReference>
<dbReference type="InterPro" id="IPR004794">
    <property type="entry name" value="Eubact_RibD"/>
</dbReference>
<dbReference type="EMBL" id="CP091511">
    <property type="protein sequence ID" value="UOO90574.1"/>
    <property type="molecule type" value="Genomic_DNA"/>
</dbReference>
<evidence type="ECO:0000256" key="7">
    <source>
        <dbReference type="ARBA" id="ARBA00022723"/>
    </source>
</evidence>
<evidence type="ECO:0000313" key="14">
    <source>
        <dbReference type="EMBL" id="UOO90574.1"/>
    </source>
</evidence>
<dbReference type="SUPFAM" id="SSF53927">
    <property type="entry name" value="Cytidine deaminase-like"/>
    <property type="match status" value="1"/>
</dbReference>
<evidence type="ECO:0000256" key="3">
    <source>
        <dbReference type="ARBA" id="ARBA00004910"/>
    </source>
</evidence>
<keyword evidence="7 12" id="KW-0479">Metal-binding</keyword>
<dbReference type="InterPro" id="IPR011549">
    <property type="entry name" value="RibD_C"/>
</dbReference>
<dbReference type="EC" id="3.5.4.26" evidence="12"/>
<evidence type="ECO:0000256" key="10">
    <source>
        <dbReference type="ARBA" id="ARBA00023002"/>
    </source>
</evidence>
<dbReference type="InterPro" id="IPR016192">
    <property type="entry name" value="APOBEC/CMP_deaminase_Zn-bd"/>
</dbReference>
<proteinExistence type="inferred from homology"/>
<sequence length="376" mass="39757">MVPEFSALHTAMMQRALHLAASAGNTTSPNPKVGCVIAHGEQIVGEGFHVQAGAPHAEVHALRQAGDLARGATAYVTLEPCSHTGKTPPCANALIEAGVAKVICAMVDPNPQVAGQGLARLQAASIRTAHGLLSTQAQALNRGFLSRIQRSRPFITLKLAASLDGKTALADGQSQWITGDAARADVHQQRAASNAIITGSGTVLADNPQLNVRGVACLQPPVRVVLDRSLRSPVDAQIFDTSVAPTWLFTAKEQDTSAYAARGVRCFVWEQPHTDNSLQFILHTLAQEGINEAWVEAGSVLSAAFIQQDCVDELLLYQAPKILGAAAIGLLPLQADASVLSQASHWHTVSVSTLGNDIKWRLRHGSHVGTHGEILV</sequence>
<dbReference type="Gene3D" id="3.40.430.10">
    <property type="entry name" value="Dihydrofolate Reductase, subunit A"/>
    <property type="match status" value="1"/>
</dbReference>
<comment type="cofactor">
    <cofactor evidence="12">
        <name>Zn(2+)</name>
        <dbReference type="ChEBI" id="CHEBI:29105"/>
    </cofactor>
    <text evidence="12">Binds 1 zinc ion.</text>
</comment>
<evidence type="ECO:0000256" key="4">
    <source>
        <dbReference type="ARBA" id="ARBA00005259"/>
    </source>
</evidence>
<dbReference type="NCBIfam" id="TIGR00326">
    <property type="entry name" value="eubact_ribD"/>
    <property type="match status" value="1"/>
</dbReference>
<dbReference type="PANTHER" id="PTHR38011:SF7">
    <property type="entry name" value="2,5-DIAMINO-6-RIBOSYLAMINO-4(3H)-PYRIMIDINONE 5'-PHOSPHATE REDUCTASE"/>
    <property type="match status" value="1"/>
</dbReference>
<dbReference type="Proteomes" id="UP000832011">
    <property type="component" value="Chromosome"/>
</dbReference>
<dbReference type="InterPro" id="IPR016193">
    <property type="entry name" value="Cytidine_deaminase-like"/>
</dbReference>
<dbReference type="GO" id="GO:0008835">
    <property type="term" value="F:diaminohydroxyphosphoribosylaminopyrimidine deaminase activity"/>
    <property type="evidence" value="ECO:0007669"/>
    <property type="project" value="UniProtKB-EC"/>
</dbReference>
<evidence type="ECO:0000256" key="2">
    <source>
        <dbReference type="ARBA" id="ARBA00004882"/>
    </source>
</evidence>
<dbReference type="PROSITE" id="PS00903">
    <property type="entry name" value="CYT_DCMP_DEAMINASES_1"/>
    <property type="match status" value="1"/>
</dbReference>
<evidence type="ECO:0000313" key="15">
    <source>
        <dbReference type="Proteomes" id="UP000832011"/>
    </source>
</evidence>
<evidence type="ECO:0000256" key="8">
    <source>
        <dbReference type="ARBA" id="ARBA00022833"/>
    </source>
</evidence>
<accession>A0ABY4E5J0</accession>